<keyword evidence="3" id="KW-0732">Signal</keyword>
<evidence type="ECO:0000256" key="13">
    <source>
        <dbReference type="SAM" id="Phobius"/>
    </source>
</evidence>
<feature type="non-terminal residue" evidence="16">
    <location>
        <position position="830"/>
    </location>
</feature>
<evidence type="ECO:0000256" key="7">
    <source>
        <dbReference type="ARBA" id="ARBA00023170"/>
    </source>
</evidence>
<dbReference type="InterPro" id="IPR021613">
    <property type="entry name" value="Receptor_IA-2_dom"/>
</dbReference>
<evidence type="ECO:0000256" key="8">
    <source>
        <dbReference type="ARBA" id="ARBA00023180"/>
    </source>
</evidence>
<dbReference type="InterPro" id="IPR033522">
    <property type="entry name" value="IA-2/IA-2_beta"/>
</dbReference>
<feature type="region of interest" description="Disordered" evidence="12">
    <location>
        <begin position="591"/>
        <end position="632"/>
    </location>
</feature>
<feature type="region of interest" description="Disordered" evidence="12">
    <location>
        <begin position="335"/>
        <end position="393"/>
    </location>
</feature>
<dbReference type="GO" id="GO:0004725">
    <property type="term" value="F:protein tyrosine phosphatase activity"/>
    <property type="evidence" value="ECO:0007669"/>
    <property type="project" value="InterPro"/>
</dbReference>
<comment type="caution">
    <text evidence="16">The sequence shown here is derived from an EMBL/GenBank/DDBJ whole genome shotgun (WGS) entry which is preliminary data.</text>
</comment>
<feature type="domain" description="Tyrosine-protein phosphatase" evidence="14">
    <location>
        <begin position="658"/>
        <end position="781"/>
    </location>
</feature>
<dbReference type="InterPro" id="IPR029403">
    <property type="entry name" value="RESP18_dom"/>
</dbReference>
<evidence type="ECO:0000256" key="9">
    <source>
        <dbReference type="ARBA" id="ARBA00023329"/>
    </source>
</evidence>
<sequence length="830" mass="89919">GCLFDRRLCSPQEVCVQDGLFGQCQVGSVQDRPYFQVTSPVLQRLQDVLRHLMAQGLSWQDGITQYVISQEMERIPRLRPPPSLEPTARDRGVTRCCLPPRFLPLRGSPRRALLPADPGLPAAQHLGQPPPLLPAALLQRYLEHLLLPPPPQLGYEEALLHPYSFHKFGYQDGAHQLPGSSARQSPETTSLLGRVPAQALFGAGPVPSYSGQPGADGAHLFQDLAMLSLPREKAGRTDPAGTRLQHGLRLPGDYRDAEEREQPAPLAAQPPPAQTDASLKRLASLLASYGLGLPELSPQQLSSLSALLQLLQSSVPAAKRVSVQGGAVPQVTEGDMQHGEELVPPSSTAPPPKITASSSPANGPRGRAAYSPAPPAEPQRGHGGDALGPGKPMAVEKKSYTEAKDGGGAQRGTRPPDEYGYIVTDQKPLGLAAGVRLLELLAKRVHLSTASFINISVVGPALTFRVRQNAQNLSLADVASRAEQVKAELEAELGLKIVQTGVGERNEAAAYPHPSRFGDSFHSVLLTFIALACVAGVSIAAAAAFCLRQHAKQREKERLAALGPEGAADTTLEYQELCRQHMATKSLFGRAEAPAAPAETSRVSSVSSQFSDAPQPSPSSHSSTPSWCEEPVQSNMDISTGHMILAYMEDHLRNRDRLAKEWQALCAYQAEPSICSVAQSEANLKKNRNPDYVPYDHVRIKLKAESNPSRSDFINASPIIEHDPRMPAYIATQGPLSHTIADFWQMVWEHGCTVIVMLSPLAEDSVKQCDRYWPDEGSSLYHIYEASGRTGTYILVDMVLNRMAKGVKEIDIAATLEHIRDQRPGMVQTK</sequence>
<dbReference type="SMART" id="SM00194">
    <property type="entry name" value="PTPc"/>
    <property type="match status" value="1"/>
</dbReference>
<dbReference type="Pfam" id="PF11548">
    <property type="entry name" value="Receptor_IA-2"/>
    <property type="match status" value="1"/>
</dbReference>
<dbReference type="PROSITE" id="PS50056">
    <property type="entry name" value="TYR_PHOSPHATASE_2"/>
    <property type="match status" value="1"/>
</dbReference>
<evidence type="ECO:0000313" key="16">
    <source>
        <dbReference type="EMBL" id="NXI71435.1"/>
    </source>
</evidence>
<dbReference type="InterPro" id="IPR000242">
    <property type="entry name" value="PTP_cat"/>
</dbReference>
<keyword evidence="8" id="KW-0325">Glycoprotein</keyword>
<evidence type="ECO:0000256" key="3">
    <source>
        <dbReference type="ARBA" id="ARBA00022729"/>
    </source>
</evidence>
<comment type="similarity">
    <text evidence="10">Belongs to the protein-tyrosine phosphatase family. Receptor class 8 subfamily.</text>
</comment>
<dbReference type="Gene3D" id="3.30.70.2470">
    <property type="entry name" value="Protein-tyrosine phosphatase receptor IA-2 ectodomain"/>
    <property type="match status" value="1"/>
</dbReference>
<evidence type="ECO:0000256" key="2">
    <source>
        <dbReference type="ARBA" id="ARBA00022692"/>
    </source>
</evidence>
<accession>A0A7K9VEF0</accession>
<evidence type="ECO:0000256" key="11">
    <source>
        <dbReference type="ARBA" id="ARBA00034103"/>
    </source>
</evidence>
<dbReference type="GO" id="GO:0030658">
    <property type="term" value="C:transport vesicle membrane"/>
    <property type="evidence" value="ECO:0007669"/>
    <property type="project" value="UniProtKB-SubCell"/>
</dbReference>
<keyword evidence="17" id="KW-1185">Reference proteome</keyword>
<dbReference type="Proteomes" id="UP000567872">
    <property type="component" value="Unassembled WGS sequence"/>
</dbReference>
<dbReference type="Pfam" id="PF00102">
    <property type="entry name" value="Y_phosphatase"/>
    <property type="match status" value="2"/>
</dbReference>
<evidence type="ECO:0000256" key="10">
    <source>
        <dbReference type="ARBA" id="ARBA00025723"/>
    </source>
</evidence>
<gene>
    <name evidence="16" type="primary">Ptprn</name>
    <name evidence="16" type="ORF">ANSSEM_R04623</name>
</gene>
<dbReference type="GO" id="GO:0045202">
    <property type="term" value="C:synapse"/>
    <property type="evidence" value="ECO:0007669"/>
    <property type="project" value="UniProtKB-SubCell"/>
</dbReference>
<evidence type="ECO:0000256" key="5">
    <source>
        <dbReference type="ARBA" id="ARBA00023018"/>
    </source>
</evidence>
<keyword evidence="4 13" id="KW-1133">Transmembrane helix</keyword>
<keyword evidence="9" id="KW-0968">Cytoplasmic vesicle</keyword>
<dbReference type="GO" id="GO:0030141">
    <property type="term" value="C:secretory granule"/>
    <property type="evidence" value="ECO:0007669"/>
    <property type="project" value="InterPro"/>
</dbReference>
<evidence type="ECO:0000256" key="6">
    <source>
        <dbReference type="ARBA" id="ARBA00023136"/>
    </source>
</evidence>
<feature type="non-terminal residue" evidence="16">
    <location>
        <position position="1"/>
    </location>
</feature>
<keyword evidence="2 13" id="KW-0812">Transmembrane</keyword>
<dbReference type="AlphaFoldDB" id="A0A7K9VEF0"/>
<feature type="domain" description="Tyrosine specific protein phosphatases" evidence="15">
    <location>
        <begin position="780"/>
        <end position="830"/>
    </location>
</feature>
<dbReference type="PANTHER" id="PTHR46106">
    <property type="entry name" value="IA-2 PROTEIN TYROSINE PHOSPHATASE, ISOFORM C"/>
    <property type="match status" value="1"/>
</dbReference>
<name>A0A7K9VEF0_ANSSE</name>
<dbReference type="InterPro" id="IPR038112">
    <property type="entry name" value="Receptor_IA-2_ectodomain_sf"/>
</dbReference>
<dbReference type="SUPFAM" id="SSF52799">
    <property type="entry name" value="(Phosphotyrosine protein) phosphatases II"/>
    <property type="match status" value="1"/>
</dbReference>
<proteinExistence type="inferred from homology"/>
<dbReference type="OrthoDB" id="9880441at2759"/>
<dbReference type="Gene3D" id="3.90.190.10">
    <property type="entry name" value="Protein tyrosine phosphatase superfamily"/>
    <property type="match status" value="2"/>
</dbReference>
<dbReference type="SMART" id="SM01305">
    <property type="entry name" value="RESP18"/>
    <property type="match status" value="1"/>
</dbReference>
<dbReference type="InterPro" id="IPR000387">
    <property type="entry name" value="Tyr_Pase_dom"/>
</dbReference>
<feature type="compositionally biased region" description="Low complexity" evidence="12">
    <location>
        <begin position="601"/>
        <end position="626"/>
    </location>
</feature>
<dbReference type="PROSITE" id="PS50055">
    <property type="entry name" value="TYR_PHOSPHATASE_PTP"/>
    <property type="match status" value="2"/>
</dbReference>
<dbReference type="EMBL" id="VXAA01005609">
    <property type="protein sequence ID" value="NXI71435.1"/>
    <property type="molecule type" value="Genomic_DNA"/>
</dbReference>
<dbReference type="InterPro" id="IPR029021">
    <property type="entry name" value="Prot-tyrosine_phosphatase-like"/>
</dbReference>
<feature type="domain" description="Tyrosine-protein phosphatase" evidence="14">
    <location>
        <begin position="782"/>
        <end position="830"/>
    </location>
</feature>
<dbReference type="GO" id="GO:0035773">
    <property type="term" value="P:insulin secretion involved in cellular response to glucose stimulus"/>
    <property type="evidence" value="ECO:0007669"/>
    <property type="project" value="TreeGrafter"/>
</dbReference>
<evidence type="ECO:0000259" key="14">
    <source>
        <dbReference type="PROSITE" id="PS50055"/>
    </source>
</evidence>
<feature type="transmembrane region" description="Helical" evidence="13">
    <location>
        <begin position="524"/>
        <end position="547"/>
    </location>
</feature>
<dbReference type="GO" id="GO:0051046">
    <property type="term" value="P:regulation of secretion"/>
    <property type="evidence" value="ECO:0007669"/>
    <property type="project" value="TreeGrafter"/>
</dbReference>
<dbReference type="PANTHER" id="PTHR46106:SF1">
    <property type="entry name" value="RECEPTOR-TYPE TYROSINE-PROTEIN PHOSPHATASE-LIKE N"/>
    <property type="match status" value="1"/>
</dbReference>
<evidence type="ECO:0000256" key="12">
    <source>
        <dbReference type="SAM" id="MobiDB-lite"/>
    </source>
</evidence>
<reference evidence="16 17" key="1">
    <citation type="submission" date="2019-09" db="EMBL/GenBank/DDBJ databases">
        <title>Bird 10,000 Genomes (B10K) Project - Family phase.</title>
        <authorList>
            <person name="Zhang G."/>
        </authorList>
    </citation>
    <scope>NUCLEOTIDE SEQUENCE [LARGE SCALE GENOMIC DNA]</scope>
    <source>
        <strain evidence="16">B10K-DU-001-57</strain>
        <tissue evidence="16">Muscle</tissue>
    </source>
</reference>
<keyword evidence="6 13" id="KW-0472">Membrane</keyword>
<evidence type="ECO:0000259" key="15">
    <source>
        <dbReference type="PROSITE" id="PS50056"/>
    </source>
</evidence>
<dbReference type="Pfam" id="PF14948">
    <property type="entry name" value="RESP18"/>
    <property type="match status" value="1"/>
</dbReference>
<evidence type="ECO:0000256" key="4">
    <source>
        <dbReference type="ARBA" id="ARBA00022989"/>
    </source>
</evidence>
<keyword evidence="7" id="KW-0675">Receptor</keyword>
<keyword evidence="5" id="KW-0770">Synapse</keyword>
<dbReference type="PRINTS" id="PR00700">
    <property type="entry name" value="PRTYPHPHTASE"/>
</dbReference>
<evidence type="ECO:0000313" key="17">
    <source>
        <dbReference type="Proteomes" id="UP000567872"/>
    </source>
</evidence>
<protein>
    <submittedName>
        <fullName evidence="16">PTPRN protein</fullName>
    </submittedName>
</protein>
<evidence type="ECO:0000256" key="1">
    <source>
        <dbReference type="ARBA" id="ARBA00004212"/>
    </source>
</evidence>
<organism evidence="16 17">
    <name type="scientific">Anseranas semipalmata</name>
    <name type="common">Magpie goose</name>
    <name type="synonym">Anas semipalmata</name>
    <dbReference type="NCBI Taxonomy" id="8851"/>
    <lineage>
        <taxon>Eukaryota</taxon>
        <taxon>Metazoa</taxon>
        <taxon>Chordata</taxon>
        <taxon>Craniata</taxon>
        <taxon>Vertebrata</taxon>
        <taxon>Euteleostomi</taxon>
        <taxon>Archelosauria</taxon>
        <taxon>Archosauria</taxon>
        <taxon>Dinosauria</taxon>
        <taxon>Saurischia</taxon>
        <taxon>Theropoda</taxon>
        <taxon>Coelurosauria</taxon>
        <taxon>Aves</taxon>
        <taxon>Neognathae</taxon>
        <taxon>Galloanserae</taxon>
        <taxon>Anseriformes</taxon>
        <taxon>Anseranatidae</taxon>
        <taxon>Anseranas</taxon>
    </lineage>
</organism>
<comment type="subcellular location">
    <subcellularLocation>
        <location evidence="1">Cytoplasmic vesicle</location>
        <location evidence="1">Secretory vesicle membrane</location>
        <topology evidence="1">Single-pass type I membrane protein</topology>
    </subcellularLocation>
    <subcellularLocation>
        <location evidence="11">Synapse</location>
    </subcellularLocation>
</comment>